<dbReference type="InterPro" id="IPR010998">
    <property type="entry name" value="Integrase_recombinase_N"/>
</dbReference>
<dbReference type="eggNOG" id="COG0582">
    <property type="taxonomic scope" value="Bacteria"/>
</dbReference>
<evidence type="ECO:0000256" key="2">
    <source>
        <dbReference type="ARBA" id="ARBA00022908"/>
    </source>
</evidence>
<dbReference type="OrthoDB" id="7873969at2"/>
<evidence type="ECO:0000256" key="5">
    <source>
        <dbReference type="SAM" id="MobiDB-lite"/>
    </source>
</evidence>
<evidence type="ECO:0000313" key="7">
    <source>
        <dbReference type="EMBL" id="ABE61221.1"/>
    </source>
</evidence>
<dbReference type="RefSeq" id="WP_011508925.1">
    <property type="nucleotide sequence ID" value="NC_007964.1"/>
</dbReference>
<dbReference type="InterPro" id="IPR013762">
    <property type="entry name" value="Integrase-like_cat_sf"/>
</dbReference>
<dbReference type="Gene3D" id="1.10.150.130">
    <property type="match status" value="1"/>
</dbReference>
<dbReference type="InterPro" id="IPR050808">
    <property type="entry name" value="Phage_Integrase"/>
</dbReference>
<accession>Q1QRC6</accession>
<keyword evidence="2" id="KW-0229">DNA integration</keyword>
<dbReference type="HOGENOM" id="CLU_056713_2_0_5"/>
<keyword evidence="3" id="KW-0238">DNA-binding</keyword>
<dbReference type="PROSITE" id="PS51898">
    <property type="entry name" value="TYR_RECOMBINASE"/>
    <property type="match status" value="1"/>
</dbReference>
<feature type="domain" description="Tyr recombinase" evidence="6">
    <location>
        <begin position="171"/>
        <end position="342"/>
    </location>
</feature>
<dbReference type="GO" id="GO:0003677">
    <property type="term" value="F:DNA binding"/>
    <property type="evidence" value="ECO:0007669"/>
    <property type="project" value="UniProtKB-KW"/>
</dbReference>
<name>Q1QRC6_NITHX</name>
<dbReference type="KEGG" id="nha:Nham_0325"/>
<evidence type="ECO:0000259" key="6">
    <source>
        <dbReference type="PROSITE" id="PS51898"/>
    </source>
</evidence>
<dbReference type="GO" id="GO:0015074">
    <property type="term" value="P:DNA integration"/>
    <property type="evidence" value="ECO:0007669"/>
    <property type="project" value="UniProtKB-KW"/>
</dbReference>
<evidence type="ECO:0000256" key="1">
    <source>
        <dbReference type="ARBA" id="ARBA00008857"/>
    </source>
</evidence>
<keyword evidence="4" id="KW-0233">DNA recombination</keyword>
<dbReference type="InterPro" id="IPR002104">
    <property type="entry name" value="Integrase_catalytic"/>
</dbReference>
<dbReference type="Gene3D" id="1.10.443.10">
    <property type="entry name" value="Intergrase catalytic core"/>
    <property type="match status" value="1"/>
</dbReference>
<dbReference type="InterPro" id="IPR011010">
    <property type="entry name" value="DNA_brk_join_enz"/>
</dbReference>
<evidence type="ECO:0000313" key="8">
    <source>
        <dbReference type="Proteomes" id="UP000001953"/>
    </source>
</evidence>
<protein>
    <submittedName>
        <fullName evidence="7">Phage integrase</fullName>
    </submittedName>
</protein>
<dbReference type="Proteomes" id="UP000001953">
    <property type="component" value="Chromosome"/>
</dbReference>
<dbReference type="SUPFAM" id="SSF56349">
    <property type="entry name" value="DNA breaking-rejoining enzymes"/>
    <property type="match status" value="1"/>
</dbReference>
<dbReference type="AlphaFoldDB" id="Q1QRC6"/>
<keyword evidence="8" id="KW-1185">Reference proteome</keyword>
<gene>
    <name evidence="7" type="ordered locus">Nham_0325</name>
</gene>
<dbReference type="PANTHER" id="PTHR30629:SF2">
    <property type="entry name" value="PROPHAGE INTEGRASE INTS-RELATED"/>
    <property type="match status" value="1"/>
</dbReference>
<reference evidence="7 8" key="1">
    <citation type="submission" date="2006-03" db="EMBL/GenBank/DDBJ databases">
        <title>Complete sequence of chromosome of Nitrobacter hamburgensis X14.</title>
        <authorList>
            <consortium name="US DOE Joint Genome Institute"/>
            <person name="Copeland A."/>
            <person name="Lucas S."/>
            <person name="Lapidus A."/>
            <person name="Barry K."/>
            <person name="Detter J.C."/>
            <person name="Glavina del Rio T."/>
            <person name="Hammon N."/>
            <person name="Israni S."/>
            <person name="Dalin E."/>
            <person name="Tice H."/>
            <person name="Pitluck S."/>
            <person name="Chain P."/>
            <person name="Malfatti S."/>
            <person name="Shin M."/>
            <person name="Vergez L."/>
            <person name="Schmutz J."/>
            <person name="Larimer F."/>
            <person name="Land M."/>
            <person name="Hauser L."/>
            <person name="Kyrpides N."/>
            <person name="Ivanova N."/>
            <person name="Ward B."/>
            <person name="Arp D."/>
            <person name="Klotz M."/>
            <person name="Stein L."/>
            <person name="O'Mullan G."/>
            <person name="Starkenburg S."/>
            <person name="Sayavedra L."/>
            <person name="Poret-Peterson A.T."/>
            <person name="Gentry M.E."/>
            <person name="Bruce D."/>
            <person name="Richardson P."/>
        </authorList>
    </citation>
    <scope>NUCLEOTIDE SEQUENCE [LARGE SCALE GENOMIC DNA]</scope>
    <source>
        <strain evidence="8">DSM 10229 / NCIMB 13809 / X14</strain>
    </source>
</reference>
<dbReference type="PANTHER" id="PTHR30629">
    <property type="entry name" value="PROPHAGE INTEGRASE"/>
    <property type="match status" value="1"/>
</dbReference>
<sequence>MPRPNPPRLTKDTDRHGNIRWYVRTLDGPKVRLRDEYGTPAFWQAYRDVLAGNIKPPPPSTRIERKPFDKASLAWLCSQYYTSAEYKQLNERTRYVRRATLDHICAADGEKPYKLLLPKHIRARRDARADRPESANGMIKALRQVFAFAIENDYVALNPAQAVPYLKAKGDGHHSWSLEEIEKFEKKHPIGTMARLALALLLYTGQRRSDVIVLGPALVREGWLHFTQFKGREHKPITLDIPIIPELQRVIDATACGKDTYLLNGLGRPFTAAGFGNWFHDRCKDAKVPGRAHGLRKAAASRLAELGSSEHEIMAITGHTTSKEVMRYTKAARQKVLAAAAMARLKPKSEIAVTFPPETDPKSGGKKVPPKSLKNMEVTNLMVPGAEPH</sequence>
<dbReference type="GO" id="GO:0006310">
    <property type="term" value="P:DNA recombination"/>
    <property type="evidence" value="ECO:0007669"/>
    <property type="project" value="UniProtKB-KW"/>
</dbReference>
<comment type="similarity">
    <text evidence="1">Belongs to the 'phage' integrase family.</text>
</comment>
<feature type="region of interest" description="Disordered" evidence="5">
    <location>
        <begin position="353"/>
        <end position="389"/>
    </location>
</feature>
<dbReference type="Pfam" id="PF00589">
    <property type="entry name" value="Phage_integrase"/>
    <property type="match status" value="1"/>
</dbReference>
<organism evidence="7 8">
    <name type="scientific">Nitrobacter hamburgensis (strain DSM 10229 / NCIMB 13809 / X14)</name>
    <dbReference type="NCBI Taxonomy" id="323097"/>
    <lineage>
        <taxon>Bacteria</taxon>
        <taxon>Pseudomonadati</taxon>
        <taxon>Pseudomonadota</taxon>
        <taxon>Alphaproteobacteria</taxon>
        <taxon>Hyphomicrobiales</taxon>
        <taxon>Nitrobacteraceae</taxon>
        <taxon>Nitrobacter</taxon>
    </lineage>
</organism>
<dbReference type="EMBL" id="CP000319">
    <property type="protein sequence ID" value="ABE61221.1"/>
    <property type="molecule type" value="Genomic_DNA"/>
</dbReference>
<dbReference type="STRING" id="323097.Nham_0325"/>
<evidence type="ECO:0000256" key="3">
    <source>
        <dbReference type="ARBA" id="ARBA00023125"/>
    </source>
</evidence>
<evidence type="ECO:0000256" key="4">
    <source>
        <dbReference type="ARBA" id="ARBA00023172"/>
    </source>
</evidence>
<proteinExistence type="inferred from homology"/>